<dbReference type="AlphaFoldDB" id="A0A0E9QE56"/>
<name>A0A0E9QE56_ANGAN</name>
<dbReference type="EMBL" id="GBXM01093411">
    <property type="protein sequence ID" value="JAH15166.1"/>
    <property type="molecule type" value="Transcribed_RNA"/>
</dbReference>
<reference evidence="1" key="2">
    <citation type="journal article" date="2015" name="Fish Shellfish Immunol.">
        <title>Early steps in the European eel (Anguilla anguilla)-Vibrio vulnificus interaction in the gills: Role of the RtxA13 toxin.</title>
        <authorList>
            <person name="Callol A."/>
            <person name="Pajuelo D."/>
            <person name="Ebbesson L."/>
            <person name="Teles M."/>
            <person name="MacKenzie S."/>
            <person name="Amaro C."/>
        </authorList>
    </citation>
    <scope>NUCLEOTIDE SEQUENCE</scope>
</reference>
<protein>
    <submittedName>
        <fullName evidence="1">Uncharacterized protein</fullName>
    </submittedName>
</protein>
<proteinExistence type="predicted"/>
<reference evidence="1" key="1">
    <citation type="submission" date="2014-11" db="EMBL/GenBank/DDBJ databases">
        <authorList>
            <person name="Amaro Gonzalez C."/>
        </authorList>
    </citation>
    <scope>NUCLEOTIDE SEQUENCE</scope>
</reference>
<accession>A0A0E9QE56</accession>
<sequence>MKLDPVRYAKKLNHPQTQKLARTLALQQSLPPFCNHCNTRNQNDSHCIPQ</sequence>
<evidence type="ECO:0000313" key="1">
    <source>
        <dbReference type="EMBL" id="JAH15166.1"/>
    </source>
</evidence>
<organism evidence="1">
    <name type="scientific">Anguilla anguilla</name>
    <name type="common">European freshwater eel</name>
    <name type="synonym">Muraena anguilla</name>
    <dbReference type="NCBI Taxonomy" id="7936"/>
    <lineage>
        <taxon>Eukaryota</taxon>
        <taxon>Metazoa</taxon>
        <taxon>Chordata</taxon>
        <taxon>Craniata</taxon>
        <taxon>Vertebrata</taxon>
        <taxon>Euteleostomi</taxon>
        <taxon>Actinopterygii</taxon>
        <taxon>Neopterygii</taxon>
        <taxon>Teleostei</taxon>
        <taxon>Anguilliformes</taxon>
        <taxon>Anguillidae</taxon>
        <taxon>Anguilla</taxon>
    </lineage>
</organism>